<dbReference type="PROSITE" id="PS51352">
    <property type="entry name" value="THIOREDOXIN_2"/>
    <property type="match status" value="1"/>
</dbReference>
<keyword evidence="3" id="KW-0813">Transport</keyword>
<dbReference type="NCBIfam" id="TIGR01068">
    <property type="entry name" value="thioredoxin"/>
    <property type="match status" value="1"/>
</dbReference>
<keyword evidence="6 10" id="KW-0676">Redox-active center</keyword>
<comment type="similarity">
    <text evidence="2 8">Belongs to the thioredoxin family.</text>
</comment>
<gene>
    <name evidence="12" type="primary">trx</name>
    <name evidence="12" type="ORF">GCM10011591_45240</name>
</gene>
<feature type="site" description="Contributes to redox potential value" evidence="9">
    <location>
        <position position="31"/>
    </location>
</feature>
<dbReference type="InterPro" id="IPR017937">
    <property type="entry name" value="Thioredoxin_CS"/>
</dbReference>
<feature type="site" description="Deprotonates C-terminal active site Cys" evidence="9">
    <location>
        <position position="24"/>
    </location>
</feature>
<evidence type="ECO:0000256" key="2">
    <source>
        <dbReference type="ARBA" id="ARBA00008987"/>
    </source>
</evidence>
<dbReference type="PRINTS" id="PR00421">
    <property type="entry name" value="THIOREDOXIN"/>
</dbReference>
<evidence type="ECO:0000259" key="11">
    <source>
        <dbReference type="PROSITE" id="PS51352"/>
    </source>
</evidence>
<dbReference type="InterPro" id="IPR013766">
    <property type="entry name" value="Thioredoxin_domain"/>
</dbReference>
<dbReference type="PANTHER" id="PTHR45663">
    <property type="entry name" value="GEO12009P1"/>
    <property type="match status" value="1"/>
</dbReference>
<dbReference type="InterPro" id="IPR005746">
    <property type="entry name" value="Thioredoxin"/>
</dbReference>
<dbReference type="GO" id="GO:0005829">
    <property type="term" value="C:cytosol"/>
    <property type="evidence" value="ECO:0007669"/>
    <property type="project" value="TreeGrafter"/>
</dbReference>
<dbReference type="SUPFAM" id="SSF52833">
    <property type="entry name" value="Thioredoxin-like"/>
    <property type="match status" value="1"/>
</dbReference>
<dbReference type="EMBL" id="BMMW01000006">
    <property type="protein sequence ID" value="GGK68015.1"/>
    <property type="molecule type" value="Genomic_DNA"/>
</dbReference>
<keyword evidence="13" id="KW-1185">Reference proteome</keyword>
<dbReference type="CDD" id="cd02947">
    <property type="entry name" value="TRX_family"/>
    <property type="match status" value="1"/>
</dbReference>
<evidence type="ECO:0000256" key="10">
    <source>
        <dbReference type="PIRSR" id="PIRSR000077-4"/>
    </source>
</evidence>
<dbReference type="PIRSF" id="PIRSF000077">
    <property type="entry name" value="Thioredoxin"/>
    <property type="match status" value="1"/>
</dbReference>
<keyword evidence="4" id="KW-0249">Electron transport</keyword>
<evidence type="ECO:0000256" key="1">
    <source>
        <dbReference type="ARBA" id="ARBA00003318"/>
    </source>
</evidence>
<evidence type="ECO:0000256" key="6">
    <source>
        <dbReference type="ARBA" id="ARBA00023284"/>
    </source>
</evidence>
<feature type="disulfide bond" description="Redox-active" evidence="10">
    <location>
        <begin position="30"/>
        <end position="33"/>
    </location>
</feature>
<evidence type="ECO:0000256" key="3">
    <source>
        <dbReference type="ARBA" id="ARBA00022448"/>
    </source>
</evidence>
<evidence type="ECO:0000256" key="9">
    <source>
        <dbReference type="PIRSR" id="PIRSR000077-1"/>
    </source>
</evidence>
<evidence type="ECO:0000313" key="12">
    <source>
        <dbReference type="EMBL" id="GGK68015.1"/>
    </source>
</evidence>
<dbReference type="InterPro" id="IPR036249">
    <property type="entry name" value="Thioredoxin-like_sf"/>
</dbReference>
<accession>A0A917QUL3</accession>
<feature type="domain" description="Thioredoxin" evidence="11">
    <location>
        <begin position="1"/>
        <end position="105"/>
    </location>
</feature>
<dbReference type="RefSeq" id="WP_188831074.1">
    <property type="nucleotide sequence ID" value="NZ_BMMW01000006.1"/>
</dbReference>
<reference evidence="12" key="2">
    <citation type="submission" date="2020-09" db="EMBL/GenBank/DDBJ databases">
        <authorList>
            <person name="Sun Q."/>
            <person name="Zhou Y."/>
        </authorList>
    </citation>
    <scope>NUCLEOTIDE SEQUENCE</scope>
    <source>
        <strain evidence="12">CGMCC 4.7278</strain>
    </source>
</reference>
<reference evidence="12" key="1">
    <citation type="journal article" date="2014" name="Int. J. Syst. Evol. Microbiol.">
        <title>Complete genome sequence of Corynebacterium casei LMG S-19264T (=DSM 44701T), isolated from a smear-ripened cheese.</title>
        <authorList>
            <consortium name="US DOE Joint Genome Institute (JGI-PGF)"/>
            <person name="Walter F."/>
            <person name="Albersmeier A."/>
            <person name="Kalinowski J."/>
            <person name="Ruckert C."/>
        </authorList>
    </citation>
    <scope>NUCLEOTIDE SEQUENCE</scope>
    <source>
        <strain evidence="12">CGMCC 4.7278</strain>
    </source>
</reference>
<keyword evidence="5 10" id="KW-1015">Disulfide bond</keyword>
<comment type="function">
    <text evidence="1">Participates in various redox reactions through the reversible oxidation of its active center dithiol to a disulfide and catalyzes dithiol-disulfide exchange reactions.</text>
</comment>
<evidence type="ECO:0000313" key="13">
    <source>
        <dbReference type="Proteomes" id="UP000612956"/>
    </source>
</evidence>
<evidence type="ECO:0000256" key="5">
    <source>
        <dbReference type="ARBA" id="ARBA00023157"/>
    </source>
</evidence>
<dbReference type="Gene3D" id="3.40.30.10">
    <property type="entry name" value="Glutaredoxin"/>
    <property type="match status" value="1"/>
</dbReference>
<evidence type="ECO:0000256" key="4">
    <source>
        <dbReference type="ARBA" id="ARBA00022982"/>
    </source>
</evidence>
<comment type="caution">
    <text evidence="12">The sequence shown here is derived from an EMBL/GenBank/DDBJ whole genome shotgun (WGS) entry which is preliminary data.</text>
</comment>
<dbReference type="PROSITE" id="PS00194">
    <property type="entry name" value="THIOREDOXIN_1"/>
    <property type="match status" value="1"/>
</dbReference>
<evidence type="ECO:0000256" key="8">
    <source>
        <dbReference type="PIRNR" id="PIRNR000077"/>
    </source>
</evidence>
<dbReference type="Proteomes" id="UP000612956">
    <property type="component" value="Unassembled WGS sequence"/>
</dbReference>
<dbReference type="PANTHER" id="PTHR45663:SF40">
    <property type="entry name" value="THIOREDOXIN 2"/>
    <property type="match status" value="1"/>
</dbReference>
<sequence>MATQTLTQQNFDEVVTGNDVVLVDFWASWCGPCRSFAPTFEASSDAHPDIVYGKVDTEAEQGLAAAANIRSIPTLMAFREGVLVFAQPGALPPAALEDLVTQVQGLDMDEVRKQIAEQGAAAPAAE</sequence>
<feature type="active site" description="Nucleophile" evidence="9">
    <location>
        <position position="30"/>
    </location>
</feature>
<dbReference type="FunFam" id="3.40.30.10:FF:000155">
    <property type="entry name" value="Thioredoxin"/>
    <property type="match status" value="1"/>
</dbReference>
<feature type="site" description="Contributes to redox potential value" evidence="9">
    <location>
        <position position="32"/>
    </location>
</feature>
<proteinExistence type="inferred from homology"/>
<organism evidence="12 13">
    <name type="scientific">Nocardia camponoti</name>
    <dbReference type="NCBI Taxonomy" id="1616106"/>
    <lineage>
        <taxon>Bacteria</taxon>
        <taxon>Bacillati</taxon>
        <taxon>Actinomycetota</taxon>
        <taxon>Actinomycetes</taxon>
        <taxon>Mycobacteriales</taxon>
        <taxon>Nocardiaceae</taxon>
        <taxon>Nocardia</taxon>
    </lineage>
</organism>
<feature type="active site" description="Nucleophile" evidence="9">
    <location>
        <position position="33"/>
    </location>
</feature>
<protein>
    <recommendedName>
        <fullName evidence="7 8">Thioredoxin</fullName>
    </recommendedName>
</protein>
<name>A0A917QUL3_9NOCA</name>
<dbReference type="GO" id="GO:0015035">
    <property type="term" value="F:protein-disulfide reductase activity"/>
    <property type="evidence" value="ECO:0007669"/>
    <property type="project" value="UniProtKB-UniRule"/>
</dbReference>
<dbReference type="Pfam" id="PF00085">
    <property type="entry name" value="Thioredoxin"/>
    <property type="match status" value="1"/>
</dbReference>
<dbReference type="AlphaFoldDB" id="A0A917QUL3"/>
<evidence type="ECO:0000256" key="7">
    <source>
        <dbReference type="NCBIfam" id="TIGR01068"/>
    </source>
</evidence>